<sequence length="115" mass="13154">MATLWHLAALAARRSREFAKIKPCLLPKHRKLRLLYARKYGNLTEEDWDDVLSTDEAKIPFTKEVKGLPDKTNFVQDNGSAHRAKATKKCIKEQLNLISLGHPPQRPDLNPIENI</sequence>
<gene>
    <name evidence="2" type="ORF">PHPALM_13822</name>
</gene>
<dbReference type="InterPro" id="IPR036397">
    <property type="entry name" value="RNaseH_sf"/>
</dbReference>
<dbReference type="OrthoDB" id="4843387at2759"/>
<organism evidence="2 3">
    <name type="scientific">Phytophthora palmivora</name>
    <dbReference type="NCBI Taxonomy" id="4796"/>
    <lineage>
        <taxon>Eukaryota</taxon>
        <taxon>Sar</taxon>
        <taxon>Stramenopiles</taxon>
        <taxon>Oomycota</taxon>
        <taxon>Peronosporomycetes</taxon>
        <taxon>Peronosporales</taxon>
        <taxon>Peronosporaceae</taxon>
        <taxon>Phytophthora</taxon>
    </lineage>
</organism>
<dbReference type="EMBL" id="NCKW01007815">
    <property type="protein sequence ID" value="POM69855.1"/>
    <property type="molecule type" value="Genomic_DNA"/>
</dbReference>
<evidence type="ECO:0000313" key="3">
    <source>
        <dbReference type="Proteomes" id="UP000237271"/>
    </source>
</evidence>
<dbReference type="GO" id="GO:0003676">
    <property type="term" value="F:nucleic acid binding"/>
    <property type="evidence" value="ECO:0007669"/>
    <property type="project" value="InterPro"/>
</dbReference>
<dbReference type="Pfam" id="PF13358">
    <property type="entry name" value="DDE_3"/>
    <property type="match status" value="1"/>
</dbReference>
<proteinExistence type="predicted"/>
<keyword evidence="3" id="KW-1185">Reference proteome</keyword>
<comment type="caution">
    <text evidence="2">The sequence shown here is derived from an EMBL/GenBank/DDBJ whole genome shotgun (WGS) entry which is preliminary data.</text>
</comment>
<evidence type="ECO:0000313" key="2">
    <source>
        <dbReference type="EMBL" id="POM69855.1"/>
    </source>
</evidence>
<dbReference type="Proteomes" id="UP000237271">
    <property type="component" value="Unassembled WGS sequence"/>
</dbReference>
<dbReference type="Gene3D" id="3.30.420.10">
    <property type="entry name" value="Ribonuclease H-like superfamily/Ribonuclease H"/>
    <property type="match status" value="2"/>
</dbReference>
<protein>
    <submittedName>
        <fullName evidence="2">Tc1like transporase</fullName>
    </submittedName>
</protein>
<dbReference type="AlphaFoldDB" id="A0A2P4XWC9"/>
<accession>A0A2P4XWC9</accession>
<name>A0A2P4XWC9_9STRA</name>
<feature type="domain" description="Tc1-like transposase DDE" evidence="1">
    <location>
        <begin position="35"/>
        <end position="114"/>
    </location>
</feature>
<dbReference type="InterPro" id="IPR038717">
    <property type="entry name" value="Tc1-like_DDE_dom"/>
</dbReference>
<reference evidence="2 3" key="1">
    <citation type="journal article" date="2017" name="Genome Biol. Evol.">
        <title>Phytophthora megakarya and P. palmivora, closely related causal agents of cacao black pod rot, underwent increases in genome sizes and gene numbers by different mechanisms.</title>
        <authorList>
            <person name="Ali S.S."/>
            <person name="Shao J."/>
            <person name="Lary D.J."/>
            <person name="Kronmiller B."/>
            <person name="Shen D."/>
            <person name="Strem M.D."/>
            <person name="Amoako-Attah I."/>
            <person name="Akrofi A.Y."/>
            <person name="Begoude B.A."/>
            <person name="Ten Hoopen G.M."/>
            <person name="Coulibaly K."/>
            <person name="Kebe B.I."/>
            <person name="Melnick R.L."/>
            <person name="Guiltinan M.J."/>
            <person name="Tyler B.M."/>
            <person name="Meinhardt L.W."/>
            <person name="Bailey B.A."/>
        </authorList>
    </citation>
    <scope>NUCLEOTIDE SEQUENCE [LARGE SCALE GENOMIC DNA]</scope>
    <source>
        <strain evidence="3">sbr112.9</strain>
    </source>
</reference>
<evidence type="ECO:0000259" key="1">
    <source>
        <dbReference type="Pfam" id="PF13358"/>
    </source>
</evidence>